<evidence type="ECO:0000256" key="9">
    <source>
        <dbReference type="ARBA" id="ARBA00023136"/>
    </source>
</evidence>
<dbReference type="SUPFAM" id="SSF81767">
    <property type="entry name" value="Pre-protein crosslinking domain of SecA"/>
    <property type="match status" value="1"/>
</dbReference>
<dbReference type="PANTHER" id="PTHR30612">
    <property type="entry name" value="SECA INNER MEMBRANE COMPONENT OF SEC PROTEIN SECRETION SYSTEM"/>
    <property type="match status" value="1"/>
</dbReference>
<dbReference type="GO" id="GO:0005524">
    <property type="term" value="F:ATP binding"/>
    <property type="evidence" value="ECO:0007669"/>
    <property type="project" value="UniProtKB-KW"/>
</dbReference>
<comment type="subcellular location">
    <subcellularLocation>
        <location evidence="1">Membrane</location>
        <topology evidence="1">Peripheral membrane protein</topology>
    </subcellularLocation>
</comment>
<dbReference type="InterPro" id="IPR027417">
    <property type="entry name" value="P-loop_NTPase"/>
</dbReference>
<dbReference type="GO" id="GO:0016464">
    <property type="term" value="F:chloroplast protein-transporting ATPase activity"/>
    <property type="evidence" value="ECO:0007669"/>
    <property type="project" value="UniProtKB-EC"/>
</dbReference>
<proteinExistence type="inferred from homology"/>
<dbReference type="HAMAP" id="MF_01382">
    <property type="entry name" value="SecA"/>
    <property type="match status" value="1"/>
</dbReference>
<keyword evidence="4 11" id="KW-0547">Nucleotide-binding</keyword>
<dbReference type="SUPFAM" id="SSF52540">
    <property type="entry name" value="P-loop containing nucleoside triphosphate hydrolases"/>
    <property type="match status" value="2"/>
</dbReference>
<dbReference type="AlphaFoldDB" id="A0AAP0PD84"/>
<evidence type="ECO:0000256" key="11">
    <source>
        <dbReference type="RuleBase" id="RU003874"/>
    </source>
</evidence>
<dbReference type="InterPro" id="IPR014018">
    <property type="entry name" value="SecA_motor_DEAD"/>
</dbReference>
<organism evidence="14 15">
    <name type="scientific">Stephania japonica</name>
    <dbReference type="NCBI Taxonomy" id="461633"/>
    <lineage>
        <taxon>Eukaryota</taxon>
        <taxon>Viridiplantae</taxon>
        <taxon>Streptophyta</taxon>
        <taxon>Embryophyta</taxon>
        <taxon>Tracheophyta</taxon>
        <taxon>Spermatophyta</taxon>
        <taxon>Magnoliopsida</taxon>
        <taxon>Ranunculales</taxon>
        <taxon>Menispermaceae</taxon>
        <taxon>Menispermoideae</taxon>
        <taxon>Cissampelideae</taxon>
        <taxon>Stephania</taxon>
    </lineage>
</organism>
<dbReference type="InterPro" id="IPR044722">
    <property type="entry name" value="SecA_SF2_C"/>
</dbReference>
<feature type="compositionally biased region" description="Polar residues" evidence="12">
    <location>
        <begin position="949"/>
        <end position="965"/>
    </location>
</feature>
<dbReference type="EMBL" id="JBBNAE010000003">
    <property type="protein sequence ID" value="KAK9136541.1"/>
    <property type="molecule type" value="Genomic_DNA"/>
</dbReference>
<evidence type="ECO:0000256" key="7">
    <source>
        <dbReference type="ARBA" id="ARBA00022967"/>
    </source>
</evidence>
<dbReference type="Gene3D" id="1.10.3060.10">
    <property type="entry name" value="Helical scaffold and wing domains of SecA"/>
    <property type="match status" value="1"/>
</dbReference>
<dbReference type="NCBIfam" id="TIGR00963">
    <property type="entry name" value="secA"/>
    <property type="match status" value="1"/>
</dbReference>
<dbReference type="FunFam" id="3.40.50.300:FF:000113">
    <property type="entry name" value="Preprotein translocase subunit SecA"/>
    <property type="match status" value="1"/>
</dbReference>
<dbReference type="Pfam" id="PF07516">
    <property type="entry name" value="SecA_SW"/>
    <property type="match status" value="1"/>
</dbReference>
<gene>
    <name evidence="14" type="ORF">Sjap_007135</name>
</gene>
<dbReference type="CDD" id="cd18803">
    <property type="entry name" value="SF2_C_secA"/>
    <property type="match status" value="1"/>
</dbReference>
<dbReference type="InterPro" id="IPR036670">
    <property type="entry name" value="SecA_X-link_sf"/>
</dbReference>
<dbReference type="SMART" id="SM00957">
    <property type="entry name" value="SecA_DEAD"/>
    <property type="match status" value="1"/>
</dbReference>
<dbReference type="InterPro" id="IPR036266">
    <property type="entry name" value="SecA_Wing/Scaffold_sf"/>
</dbReference>
<dbReference type="Pfam" id="PF07517">
    <property type="entry name" value="SecA_DEAD"/>
    <property type="match status" value="2"/>
</dbReference>
<evidence type="ECO:0000256" key="6">
    <source>
        <dbReference type="ARBA" id="ARBA00022927"/>
    </source>
</evidence>
<reference evidence="14 15" key="1">
    <citation type="submission" date="2024-01" db="EMBL/GenBank/DDBJ databases">
        <title>Genome assemblies of Stephania.</title>
        <authorList>
            <person name="Yang L."/>
        </authorList>
    </citation>
    <scope>NUCLEOTIDE SEQUENCE [LARGE SCALE GENOMIC DNA]</scope>
    <source>
        <strain evidence="14">QJT</strain>
        <tissue evidence="14">Leaf</tissue>
    </source>
</reference>
<dbReference type="InterPro" id="IPR000185">
    <property type="entry name" value="SecA"/>
</dbReference>
<keyword evidence="5 11" id="KW-0067">ATP-binding</keyword>
<feature type="domain" description="SecA family profile" evidence="13">
    <location>
        <begin position="75"/>
        <end position="724"/>
    </location>
</feature>
<name>A0AAP0PD84_9MAGN</name>
<dbReference type="InterPro" id="IPR011130">
    <property type="entry name" value="SecA_preprotein_X-link_dom"/>
</dbReference>
<dbReference type="GO" id="GO:0006605">
    <property type="term" value="P:protein targeting"/>
    <property type="evidence" value="ECO:0007669"/>
    <property type="project" value="InterPro"/>
</dbReference>
<evidence type="ECO:0000256" key="1">
    <source>
        <dbReference type="ARBA" id="ARBA00004170"/>
    </source>
</evidence>
<dbReference type="Gene3D" id="3.90.1440.10">
    <property type="entry name" value="SecA, preprotein cross-linking domain"/>
    <property type="match status" value="1"/>
</dbReference>
<sequence length="976" mass="110086">MGLGAADLFASPPSYIWPSFPRNLLLLRTNLLCPKFEKGASFLGENSRQLYSSVKIGGLRGRRSRAVASLGLGGLLGGIFKGTDSGEATSQQYASTVASICAMEAEISRLSDSELRGKTEFLKDRARNGESLHSLLPEAFAVVREASKRVLALRPFDVQLIGGMVLHNGEIAEMRTGEGKTLVAILPAYLNALSGKGVHVVTVNDYLARRDCEWVGQVPRFLGLQSVDELVLRDFNYCVIDEVDSILIDEARTPLIISGPAEKPSDRYYKAAKMAAAFERDLHYTVDEKQKTVLLTEQGYEDAEEILDVKDLYDPREQWASYVLNAIKAKELFLRDVNYIVRGKEVLIVDEFTGRVMQGRRWSDGLHQAVEAKEGLPIQNETVTLASISYQNFFLQFPKLCGMTGTAATESTEFESIYKLKVTIVPTNKPMIRKDESDVVFKATSGKWRAVVVEISRMHKTGRPVLVGTTSVEQSDSLSEQLREVGIPHEVLNAKPENVEREAEIVAQSGRFGAVTIATNMAGRGTDIILGGNAEFMARLKLREMLMPRVVKPTEGGYVSVKKLPPKKNWKVNENLFPCQLSKETITLAEEAVELASKTWGQRSLTELEAEERLSYSCEKGPTQDEVTGRLRSAFTTIDEEYKIYTEEEKKQVISAGGLHVVGTERHESRRIDNQLRGRSGRQGDPGSSRFFLSLEDNLFRIFGGDRIQGLMRAFRVEDLPIESKMLTKALDEAQRKVENYFFDIRKQLFEFDEVLNSQRDRVYTERRRALKSESLQSLILEYAELTMDDILEANIGSDTPKESWELEKLIAKIQQYCYLLNDLTPDLLKNNSSNYEELRDYLRYRGREAYFQKRDMVEKQAPGLMKEAERFLILSNIDRLWKEHLQALKFVQQAVGLRGYAQRDPLIEYKLEGYNLFLGMMAQIRRNVIYSIYQFQPVLVKDKKQEQGNESSGAVSNGRGNENEPNPVVVAEGSS</sequence>
<evidence type="ECO:0000313" key="14">
    <source>
        <dbReference type="EMBL" id="KAK9136541.1"/>
    </source>
</evidence>
<dbReference type="GO" id="GO:0006886">
    <property type="term" value="P:intracellular protein transport"/>
    <property type="evidence" value="ECO:0007669"/>
    <property type="project" value="InterPro"/>
</dbReference>
<comment type="similarity">
    <text evidence="2 11">Belongs to the SecA family.</text>
</comment>
<comment type="catalytic activity">
    <reaction evidence="10">
        <text>ATP + H2O + chloroplast-proteinSide 1 = ADP + phosphate + chloroplast-proteinSide 2.</text>
        <dbReference type="EC" id="7.4.2.4"/>
    </reaction>
</comment>
<evidence type="ECO:0000256" key="5">
    <source>
        <dbReference type="ARBA" id="ARBA00022840"/>
    </source>
</evidence>
<dbReference type="Pfam" id="PF01043">
    <property type="entry name" value="SecA_PP_bind"/>
    <property type="match status" value="1"/>
</dbReference>
<evidence type="ECO:0000256" key="3">
    <source>
        <dbReference type="ARBA" id="ARBA00022448"/>
    </source>
</evidence>
<evidence type="ECO:0000256" key="4">
    <source>
        <dbReference type="ARBA" id="ARBA00022741"/>
    </source>
</evidence>
<keyword evidence="8 11" id="KW-0811">Translocation</keyword>
<dbReference type="SUPFAM" id="SSF81886">
    <property type="entry name" value="Helical scaffold and wing domains of SecA"/>
    <property type="match status" value="1"/>
</dbReference>
<keyword evidence="9" id="KW-0472">Membrane</keyword>
<dbReference type="FunFam" id="1.10.3060.10:FF:000003">
    <property type="entry name" value="Protein translocase subunit SecA"/>
    <property type="match status" value="1"/>
</dbReference>
<dbReference type="Gene3D" id="3.40.50.300">
    <property type="entry name" value="P-loop containing nucleotide triphosphate hydrolases"/>
    <property type="match status" value="2"/>
</dbReference>
<evidence type="ECO:0000256" key="2">
    <source>
        <dbReference type="ARBA" id="ARBA00007650"/>
    </source>
</evidence>
<keyword evidence="3 11" id="KW-0813">Transport</keyword>
<dbReference type="Pfam" id="PF21090">
    <property type="entry name" value="P-loop_SecA"/>
    <property type="match status" value="1"/>
</dbReference>
<dbReference type="GO" id="GO:0017038">
    <property type="term" value="P:protein import"/>
    <property type="evidence" value="ECO:0007669"/>
    <property type="project" value="InterPro"/>
</dbReference>
<keyword evidence="7" id="KW-1278">Translocase</keyword>
<dbReference type="FunFam" id="3.90.1440.10:FF:000003">
    <property type="entry name" value="Preprotein translocase SecA subunit"/>
    <property type="match status" value="1"/>
</dbReference>
<evidence type="ECO:0000256" key="10">
    <source>
        <dbReference type="ARBA" id="ARBA00034043"/>
    </source>
</evidence>
<evidence type="ECO:0000256" key="8">
    <source>
        <dbReference type="ARBA" id="ARBA00023010"/>
    </source>
</evidence>
<evidence type="ECO:0000259" key="13">
    <source>
        <dbReference type="PROSITE" id="PS51196"/>
    </source>
</evidence>
<accession>A0AAP0PD84</accession>
<dbReference type="CDD" id="cd17928">
    <property type="entry name" value="DEXDc_SecA"/>
    <property type="match status" value="1"/>
</dbReference>
<dbReference type="InterPro" id="IPR011116">
    <property type="entry name" value="SecA_Wing/Scaffold"/>
</dbReference>
<dbReference type="Proteomes" id="UP001417504">
    <property type="component" value="Unassembled WGS sequence"/>
</dbReference>
<keyword evidence="6 11" id="KW-0653">Protein transport</keyword>
<evidence type="ECO:0000256" key="12">
    <source>
        <dbReference type="SAM" id="MobiDB-lite"/>
    </source>
</evidence>
<dbReference type="InterPro" id="IPR011115">
    <property type="entry name" value="SecA_DEAD"/>
</dbReference>
<evidence type="ECO:0000313" key="15">
    <source>
        <dbReference type="Proteomes" id="UP001417504"/>
    </source>
</evidence>
<feature type="region of interest" description="Disordered" evidence="12">
    <location>
        <begin position="943"/>
        <end position="976"/>
    </location>
</feature>
<dbReference type="GO" id="GO:0016020">
    <property type="term" value="C:membrane"/>
    <property type="evidence" value="ECO:0007669"/>
    <property type="project" value="UniProtKB-SubCell"/>
</dbReference>
<dbReference type="PROSITE" id="PS01312">
    <property type="entry name" value="SECA"/>
    <property type="match status" value="1"/>
</dbReference>
<keyword evidence="15" id="KW-1185">Reference proteome</keyword>
<comment type="caution">
    <text evidence="14">The sequence shown here is derived from an EMBL/GenBank/DDBJ whole genome shotgun (WGS) entry which is preliminary data.</text>
</comment>
<dbReference type="PANTHER" id="PTHR30612:SF0">
    <property type="entry name" value="CHLOROPLAST PROTEIN-TRANSPORTING ATPASE"/>
    <property type="match status" value="1"/>
</dbReference>
<dbReference type="PRINTS" id="PR00906">
    <property type="entry name" value="SECA"/>
</dbReference>
<dbReference type="SMART" id="SM00958">
    <property type="entry name" value="SecA_PP_bind"/>
    <property type="match status" value="1"/>
</dbReference>
<dbReference type="InterPro" id="IPR020937">
    <property type="entry name" value="SecA_CS"/>
</dbReference>
<protein>
    <recommendedName>
        <fullName evidence="11">Protein translocase subunit SecA</fullName>
    </recommendedName>
</protein>
<dbReference type="PROSITE" id="PS51196">
    <property type="entry name" value="SECA_MOTOR_DEAD"/>
    <property type="match status" value="1"/>
</dbReference>